<proteinExistence type="predicted"/>
<dbReference type="Pfam" id="PF00814">
    <property type="entry name" value="TsaD"/>
    <property type="match status" value="1"/>
</dbReference>
<keyword evidence="3" id="KW-1185">Reference proteome</keyword>
<dbReference type="Gene3D" id="3.30.420.40">
    <property type="match status" value="2"/>
</dbReference>
<evidence type="ECO:0000259" key="1">
    <source>
        <dbReference type="Pfam" id="PF00814"/>
    </source>
</evidence>
<dbReference type="CDD" id="cd24032">
    <property type="entry name" value="ASKHA_NBD_TsaB"/>
    <property type="match status" value="1"/>
</dbReference>
<dbReference type="InterPro" id="IPR000905">
    <property type="entry name" value="Gcp-like_dom"/>
</dbReference>
<accession>A0ABV9PZ19</accession>
<keyword evidence="2" id="KW-0012">Acyltransferase</keyword>
<evidence type="ECO:0000313" key="3">
    <source>
        <dbReference type="Proteomes" id="UP001596002"/>
    </source>
</evidence>
<comment type="caution">
    <text evidence="2">The sequence shown here is derived from an EMBL/GenBank/DDBJ whole genome shotgun (WGS) entry which is preliminary data.</text>
</comment>
<organism evidence="2 3">
    <name type="scientific">Effusibacillus consociatus</name>
    <dbReference type="NCBI Taxonomy" id="1117041"/>
    <lineage>
        <taxon>Bacteria</taxon>
        <taxon>Bacillati</taxon>
        <taxon>Bacillota</taxon>
        <taxon>Bacilli</taxon>
        <taxon>Bacillales</taxon>
        <taxon>Alicyclobacillaceae</taxon>
        <taxon>Effusibacillus</taxon>
    </lineage>
</organism>
<sequence length="248" mass="27086">MPYLAVDTATQTLTIAIGERNRLLAEASVVVKKNHSNRLMPLIESLFESLDLTPDELQGIVIGHGPGSYTGVRIGVTTGKLMAWSLKIPLVGVSSLDGLAGHYQDSDFLVCPMFDARRKQAYCALYDGAAKIEPDALRKLDDLFPLIEKRLKERGTDSSLQQVMFLGDGAENYRDLIVERLGGQAVFSADRSKQLVRAAYLLEKGIVRIEAGETAEVERFAPEYLQLVEAEAKLLGMRNPASGCTDGA</sequence>
<dbReference type="SUPFAM" id="SSF53067">
    <property type="entry name" value="Actin-like ATPase domain"/>
    <property type="match status" value="2"/>
</dbReference>
<feature type="domain" description="Gcp-like" evidence="1">
    <location>
        <begin position="31"/>
        <end position="232"/>
    </location>
</feature>
<dbReference type="GO" id="GO:0061711">
    <property type="term" value="F:tRNA N(6)-L-threonylcarbamoyladenine synthase activity"/>
    <property type="evidence" value="ECO:0007669"/>
    <property type="project" value="UniProtKB-EC"/>
</dbReference>
<dbReference type="InterPro" id="IPR022496">
    <property type="entry name" value="T6A_TsaB"/>
</dbReference>
<dbReference type="InterPro" id="IPR043129">
    <property type="entry name" value="ATPase_NBD"/>
</dbReference>
<dbReference type="EC" id="2.3.1.234" evidence="2"/>
<dbReference type="Proteomes" id="UP001596002">
    <property type="component" value="Unassembled WGS sequence"/>
</dbReference>
<name>A0ABV9PZ19_9BACL</name>
<dbReference type="RefSeq" id="WP_380024770.1">
    <property type="nucleotide sequence ID" value="NZ_JBHSHC010000033.1"/>
</dbReference>
<dbReference type="PANTHER" id="PTHR11735">
    <property type="entry name" value="TRNA N6-ADENOSINE THREONYLCARBAMOYLTRANSFERASE"/>
    <property type="match status" value="1"/>
</dbReference>
<dbReference type="EMBL" id="JBHSHC010000033">
    <property type="protein sequence ID" value="MFC4766878.1"/>
    <property type="molecule type" value="Genomic_DNA"/>
</dbReference>
<reference evidence="3" key="1">
    <citation type="journal article" date="2019" name="Int. J. Syst. Evol. Microbiol.">
        <title>The Global Catalogue of Microorganisms (GCM) 10K type strain sequencing project: providing services to taxonomists for standard genome sequencing and annotation.</title>
        <authorList>
            <consortium name="The Broad Institute Genomics Platform"/>
            <consortium name="The Broad Institute Genome Sequencing Center for Infectious Disease"/>
            <person name="Wu L."/>
            <person name="Ma J."/>
        </authorList>
    </citation>
    <scope>NUCLEOTIDE SEQUENCE [LARGE SCALE GENOMIC DNA]</scope>
    <source>
        <strain evidence="3">WYCCWR 12678</strain>
    </source>
</reference>
<keyword evidence="2" id="KW-0808">Transferase</keyword>
<gene>
    <name evidence="2" type="primary">tsaB</name>
    <name evidence="2" type="ORF">ACFO8Q_05790</name>
</gene>
<dbReference type="NCBIfam" id="TIGR03725">
    <property type="entry name" value="T6A_YeaZ"/>
    <property type="match status" value="1"/>
</dbReference>
<evidence type="ECO:0000313" key="2">
    <source>
        <dbReference type="EMBL" id="MFC4766878.1"/>
    </source>
</evidence>
<dbReference type="PANTHER" id="PTHR11735:SF11">
    <property type="entry name" value="TRNA THREONYLCARBAMOYLADENOSINE BIOSYNTHESIS PROTEIN TSAB"/>
    <property type="match status" value="1"/>
</dbReference>
<protein>
    <submittedName>
        <fullName evidence="2">tRNA (Adenosine(37)-N6)-threonylcarbamoyltransferase complex dimerization subunit type 1 TsaB</fullName>
        <ecNumber evidence="2">2.3.1.234</ecNumber>
    </submittedName>
</protein>